<feature type="region of interest" description="Disordered" evidence="1">
    <location>
        <begin position="1"/>
        <end position="26"/>
    </location>
</feature>
<dbReference type="PANTHER" id="PTHR47595:SF1">
    <property type="entry name" value="MYB_SANT-LIKE DNA-BINDING DOMAIN-CONTAINING PROTEIN"/>
    <property type="match status" value="1"/>
</dbReference>
<dbReference type="AlphaFoldDB" id="A0A9X0D6L8"/>
<evidence type="ECO:0000259" key="2">
    <source>
        <dbReference type="Pfam" id="PF13837"/>
    </source>
</evidence>
<dbReference type="Gene3D" id="1.10.10.60">
    <property type="entry name" value="Homeodomain-like"/>
    <property type="match status" value="1"/>
</dbReference>
<name>A0A9X0D6L8_9CNID</name>
<organism evidence="3 4">
    <name type="scientific">Desmophyllum pertusum</name>
    <dbReference type="NCBI Taxonomy" id="174260"/>
    <lineage>
        <taxon>Eukaryota</taxon>
        <taxon>Metazoa</taxon>
        <taxon>Cnidaria</taxon>
        <taxon>Anthozoa</taxon>
        <taxon>Hexacorallia</taxon>
        <taxon>Scleractinia</taxon>
        <taxon>Caryophylliina</taxon>
        <taxon>Caryophylliidae</taxon>
        <taxon>Desmophyllum</taxon>
    </lineage>
</organism>
<feature type="domain" description="Myb/SANT-like DNA-binding" evidence="2">
    <location>
        <begin position="40"/>
        <end position="128"/>
    </location>
</feature>
<evidence type="ECO:0000313" key="4">
    <source>
        <dbReference type="Proteomes" id="UP001163046"/>
    </source>
</evidence>
<dbReference type="InterPro" id="IPR044822">
    <property type="entry name" value="Myb_DNA-bind_4"/>
</dbReference>
<sequence length="174" mass="19967">MASKSGSRSQSNSTDENYSTLDASSIGIPTARTARTERTCKWNREEVLCLLQLYKDHQDDLRDPKQKKKVVWEEISQQMIRQGYNYSASKCEVKFKNLKQKYTRTVDHNNQTGNEHKTCSFYEEMEDIFAFSPFVRPVAECSNMEGNQKPSPSKTSAEIPPKENEGGKKAKEKK</sequence>
<reference evidence="3" key="1">
    <citation type="submission" date="2023-01" db="EMBL/GenBank/DDBJ databases">
        <title>Genome assembly of the deep-sea coral Lophelia pertusa.</title>
        <authorList>
            <person name="Herrera S."/>
            <person name="Cordes E."/>
        </authorList>
    </citation>
    <scope>NUCLEOTIDE SEQUENCE</scope>
    <source>
        <strain evidence="3">USNM1676648</strain>
        <tissue evidence="3">Polyp</tissue>
    </source>
</reference>
<proteinExistence type="predicted"/>
<evidence type="ECO:0000313" key="3">
    <source>
        <dbReference type="EMBL" id="KAJ7386819.1"/>
    </source>
</evidence>
<gene>
    <name evidence="3" type="ORF">OS493_006849</name>
</gene>
<dbReference type="Pfam" id="PF13837">
    <property type="entry name" value="Myb_DNA-bind_4"/>
    <property type="match status" value="1"/>
</dbReference>
<keyword evidence="4" id="KW-1185">Reference proteome</keyword>
<comment type="caution">
    <text evidence="3">The sequence shown here is derived from an EMBL/GenBank/DDBJ whole genome shotgun (WGS) entry which is preliminary data.</text>
</comment>
<feature type="compositionally biased region" description="Basic and acidic residues" evidence="1">
    <location>
        <begin position="160"/>
        <end position="174"/>
    </location>
</feature>
<feature type="region of interest" description="Disordered" evidence="1">
    <location>
        <begin position="142"/>
        <end position="174"/>
    </location>
</feature>
<dbReference type="EMBL" id="MU825875">
    <property type="protein sequence ID" value="KAJ7386819.1"/>
    <property type="molecule type" value="Genomic_DNA"/>
</dbReference>
<protein>
    <recommendedName>
        <fullName evidence="2">Myb/SANT-like DNA-binding domain-containing protein</fullName>
    </recommendedName>
</protein>
<feature type="compositionally biased region" description="Polar residues" evidence="1">
    <location>
        <begin position="144"/>
        <end position="156"/>
    </location>
</feature>
<dbReference type="PANTHER" id="PTHR47595">
    <property type="entry name" value="HEAT SHOCK 70 KDA PROTEIN 14"/>
    <property type="match status" value="1"/>
</dbReference>
<dbReference type="OrthoDB" id="5987913at2759"/>
<evidence type="ECO:0000256" key="1">
    <source>
        <dbReference type="SAM" id="MobiDB-lite"/>
    </source>
</evidence>
<feature type="compositionally biased region" description="Polar residues" evidence="1">
    <location>
        <begin position="1"/>
        <end position="23"/>
    </location>
</feature>
<accession>A0A9X0D6L8</accession>
<dbReference type="Proteomes" id="UP001163046">
    <property type="component" value="Unassembled WGS sequence"/>
</dbReference>